<dbReference type="SMART" id="SM00346">
    <property type="entry name" value="HTH_ICLR"/>
    <property type="match status" value="1"/>
</dbReference>
<dbReference type="PANTHER" id="PTHR30136">
    <property type="entry name" value="HELIX-TURN-HELIX TRANSCRIPTIONAL REGULATOR, ICLR FAMILY"/>
    <property type="match status" value="1"/>
</dbReference>
<dbReference type="PROSITE" id="PS51078">
    <property type="entry name" value="ICLR_ED"/>
    <property type="match status" value="1"/>
</dbReference>
<dbReference type="InterPro" id="IPR050707">
    <property type="entry name" value="HTH_MetabolicPath_Reg"/>
</dbReference>
<dbReference type="Pfam" id="PF01614">
    <property type="entry name" value="IclR_C"/>
    <property type="match status" value="1"/>
</dbReference>
<evidence type="ECO:0000256" key="2">
    <source>
        <dbReference type="ARBA" id="ARBA00023125"/>
    </source>
</evidence>
<organism evidence="6 7">
    <name type="scientific">Sphaerotilus montanus</name>
    <dbReference type="NCBI Taxonomy" id="522889"/>
    <lineage>
        <taxon>Bacteria</taxon>
        <taxon>Pseudomonadati</taxon>
        <taxon>Pseudomonadota</taxon>
        <taxon>Betaproteobacteria</taxon>
        <taxon>Burkholderiales</taxon>
        <taxon>Sphaerotilaceae</taxon>
        <taxon>Sphaerotilus</taxon>
    </lineage>
</organism>
<sequence length="258" mass="27739">MSSPFADTEVDRYRAPALDKGLDILELLSEQAQGLTRAEIVKAMGRSPSEIYRMLERLVARDYVTRSTEGDRYALSLKLFVLAHRHPPVNRLVAQAQPVIEAFATAVEQSGHLGLYDRGNITVVAQVDSPHKLGFALRLGARVSLVDTASGHVLLAFQSAERRAEMLAAHEALEGEIPLAEAELQARLARVRADGGWVGASLQTEGVTDLSMPVLGPDGHAVAVLTCPFIRRIDRHPGPDIGATRVLLAAAASALSIS</sequence>
<dbReference type="SUPFAM" id="SSF46785">
    <property type="entry name" value="Winged helix' DNA-binding domain"/>
    <property type="match status" value="1"/>
</dbReference>
<dbReference type="InterPro" id="IPR036388">
    <property type="entry name" value="WH-like_DNA-bd_sf"/>
</dbReference>
<protein>
    <submittedName>
        <fullName evidence="6">DNA-binding IclR family transcriptional regulator</fullName>
    </submittedName>
</protein>
<comment type="caution">
    <text evidence="6">The sequence shown here is derived from an EMBL/GenBank/DDBJ whole genome shotgun (WGS) entry which is preliminary data.</text>
</comment>
<evidence type="ECO:0000313" key="6">
    <source>
        <dbReference type="EMBL" id="NYG31921.1"/>
    </source>
</evidence>
<dbReference type="InterPro" id="IPR029016">
    <property type="entry name" value="GAF-like_dom_sf"/>
</dbReference>
<keyword evidence="7" id="KW-1185">Reference proteome</keyword>
<dbReference type="PROSITE" id="PS51077">
    <property type="entry name" value="HTH_ICLR"/>
    <property type="match status" value="1"/>
</dbReference>
<dbReference type="InterPro" id="IPR014757">
    <property type="entry name" value="Tscrpt_reg_IclR_C"/>
</dbReference>
<dbReference type="Gene3D" id="3.30.450.40">
    <property type="match status" value="1"/>
</dbReference>
<dbReference type="PANTHER" id="PTHR30136:SF7">
    <property type="entry name" value="HTH-TYPE TRANSCRIPTIONAL REGULATOR KDGR-RELATED"/>
    <property type="match status" value="1"/>
</dbReference>
<gene>
    <name evidence="6" type="ORF">BDD16_000907</name>
</gene>
<dbReference type="InterPro" id="IPR036390">
    <property type="entry name" value="WH_DNA-bd_sf"/>
</dbReference>
<dbReference type="AlphaFoldDB" id="A0A7Y9QVZ1"/>
<evidence type="ECO:0000256" key="1">
    <source>
        <dbReference type="ARBA" id="ARBA00023015"/>
    </source>
</evidence>
<feature type="domain" description="IclR-ED" evidence="5">
    <location>
        <begin position="78"/>
        <end position="258"/>
    </location>
</feature>
<dbReference type="Pfam" id="PF09339">
    <property type="entry name" value="HTH_IclR"/>
    <property type="match status" value="1"/>
</dbReference>
<evidence type="ECO:0000256" key="3">
    <source>
        <dbReference type="ARBA" id="ARBA00023163"/>
    </source>
</evidence>
<name>A0A7Y9QVZ1_9BURK</name>
<evidence type="ECO:0000313" key="7">
    <source>
        <dbReference type="Proteomes" id="UP000518288"/>
    </source>
</evidence>
<dbReference type="EMBL" id="JACCFH010000001">
    <property type="protein sequence ID" value="NYG31921.1"/>
    <property type="molecule type" value="Genomic_DNA"/>
</dbReference>
<dbReference type="RefSeq" id="WP_179632866.1">
    <property type="nucleotide sequence ID" value="NZ_CAXYYM010000023.1"/>
</dbReference>
<keyword evidence="2 6" id="KW-0238">DNA-binding</keyword>
<dbReference type="Proteomes" id="UP000518288">
    <property type="component" value="Unassembled WGS sequence"/>
</dbReference>
<dbReference type="SUPFAM" id="SSF55781">
    <property type="entry name" value="GAF domain-like"/>
    <property type="match status" value="1"/>
</dbReference>
<keyword evidence="1" id="KW-0805">Transcription regulation</keyword>
<reference evidence="6 7" key="1">
    <citation type="submission" date="2020-07" db="EMBL/GenBank/DDBJ databases">
        <title>Genomic Encyclopedia of Archaeal and Bacterial Type Strains, Phase II (KMG-II): from individual species to whole genera.</title>
        <authorList>
            <person name="Goeker M."/>
        </authorList>
    </citation>
    <scope>NUCLEOTIDE SEQUENCE [LARGE SCALE GENOMIC DNA]</scope>
    <source>
        <strain evidence="6 7">DSM 21226</strain>
    </source>
</reference>
<dbReference type="GO" id="GO:0003700">
    <property type="term" value="F:DNA-binding transcription factor activity"/>
    <property type="evidence" value="ECO:0007669"/>
    <property type="project" value="TreeGrafter"/>
</dbReference>
<dbReference type="Gene3D" id="1.10.10.10">
    <property type="entry name" value="Winged helix-like DNA-binding domain superfamily/Winged helix DNA-binding domain"/>
    <property type="match status" value="1"/>
</dbReference>
<keyword evidence="3" id="KW-0804">Transcription</keyword>
<feature type="domain" description="HTH iclR-type" evidence="4">
    <location>
        <begin position="15"/>
        <end position="77"/>
    </location>
</feature>
<dbReference type="GO" id="GO:0003677">
    <property type="term" value="F:DNA binding"/>
    <property type="evidence" value="ECO:0007669"/>
    <property type="project" value="UniProtKB-KW"/>
</dbReference>
<dbReference type="InterPro" id="IPR005471">
    <property type="entry name" value="Tscrpt_reg_IclR_N"/>
</dbReference>
<evidence type="ECO:0000259" key="5">
    <source>
        <dbReference type="PROSITE" id="PS51078"/>
    </source>
</evidence>
<dbReference type="GO" id="GO:0045892">
    <property type="term" value="P:negative regulation of DNA-templated transcription"/>
    <property type="evidence" value="ECO:0007669"/>
    <property type="project" value="TreeGrafter"/>
</dbReference>
<accession>A0A7Y9QVZ1</accession>
<evidence type="ECO:0000259" key="4">
    <source>
        <dbReference type="PROSITE" id="PS51077"/>
    </source>
</evidence>
<proteinExistence type="predicted"/>